<proteinExistence type="predicted"/>
<reference evidence="1 2" key="1">
    <citation type="submission" date="2018-02" db="EMBL/GenBank/DDBJ databases">
        <title>Genomic Encyclopedia of Archaeal and Bacterial Type Strains, Phase II (KMG-II): from individual species to whole genera.</title>
        <authorList>
            <person name="Goeker M."/>
        </authorList>
    </citation>
    <scope>NUCLEOTIDE SEQUENCE [LARGE SCALE GENOMIC DNA]</scope>
    <source>
        <strain evidence="1 2">YU 961-1</strain>
    </source>
</reference>
<keyword evidence="2" id="KW-1185">Reference proteome</keyword>
<gene>
    <name evidence="1" type="ORF">CLV40_11288</name>
</gene>
<dbReference type="EMBL" id="PTIX01000012">
    <property type="protein sequence ID" value="PPK65827.1"/>
    <property type="molecule type" value="Genomic_DNA"/>
</dbReference>
<comment type="caution">
    <text evidence="1">The sequence shown here is derived from an EMBL/GenBank/DDBJ whole genome shotgun (WGS) entry which is preliminary data.</text>
</comment>
<dbReference type="AlphaFoldDB" id="A0A2S6GKR8"/>
<evidence type="ECO:0000313" key="1">
    <source>
        <dbReference type="EMBL" id="PPK65827.1"/>
    </source>
</evidence>
<name>A0A2S6GKR8_9PSEU</name>
<dbReference type="Proteomes" id="UP000239203">
    <property type="component" value="Unassembled WGS sequence"/>
</dbReference>
<sequence length="130" mass="13834">MLLFLFVVLPLYFFFRSISPGHPTEVAEDDAWEGIRATEERLRALPVTADDTAIAAAVEADGQLRGITRDAAKVTATATYQGSGPAFIFVTQVMVCADFTLTVDNGRWAVSSAESPDCAAVPISTTSTSS</sequence>
<organism evidence="1 2">
    <name type="scientific">Actinokineospora auranticolor</name>
    <dbReference type="NCBI Taxonomy" id="155976"/>
    <lineage>
        <taxon>Bacteria</taxon>
        <taxon>Bacillati</taxon>
        <taxon>Actinomycetota</taxon>
        <taxon>Actinomycetes</taxon>
        <taxon>Pseudonocardiales</taxon>
        <taxon>Pseudonocardiaceae</taxon>
        <taxon>Actinokineospora</taxon>
    </lineage>
</organism>
<protein>
    <submittedName>
        <fullName evidence="1">Uncharacterized protein</fullName>
    </submittedName>
</protein>
<evidence type="ECO:0000313" key="2">
    <source>
        <dbReference type="Proteomes" id="UP000239203"/>
    </source>
</evidence>
<accession>A0A2S6GKR8</accession>